<evidence type="ECO:0000313" key="2">
    <source>
        <dbReference type="Proteomes" id="UP000034072"/>
    </source>
</evidence>
<evidence type="ECO:0000313" key="1">
    <source>
        <dbReference type="EMBL" id="KKR40559.1"/>
    </source>
</evidence>
<dbReference type="AlphaFoldDB" id="A0A0G0QJL1"/>
<comment type="caution">
    <text evidence="1">The sequence shown here is derived from an EMBL/GenBank/DDBJ whole genome shotgun (WGS) entry which is preliminary data.</text>
</comment>
<organism evidence="1 2">
    <name type="scientific">Candidatus Yanofskybacteria bacterium GW2011_GWE2_40_11</name>
    <dbReference type="NCBI Taxonomy" id="1619033"/>
    <lineage>
        <taxon>Bacteria</taxon>
        <taxon>Candidatus Yanofskyibacteriota</taxon>
    </lineage>
</organism>
<accession>A0A0G0QJL1</accession>
<sequence length="272" mass="30337">MRAPLYIGVTGFMTPQEVRAGLRCFEASSDRKLMVGVLVSSKTLVGKINKWPGRYPKVDSRITELFEKQKLDAYKVFQRHECAVNLIHYNTDEPKTLSEQLIKLAHMYGPNLDGFQLNVAWPHVSEIEKFHASTHWEQRLVLQVGGHALEKVDHDPKKLADMISHYGGSVRVINDVLIDPSGGKGQPFDAEKALSYLKEIASRGFDINLGVAGGLGPDTMALLNPLLDDFPDLNIDAEGQLRDKETDDLDIIKMSSYLTQAQQWFATTSKGA</sequence>
<evidence type="ECO:0008006" key="3">
    <source>
        <dbReference type="Google" id="ProtNLM"/>
    </source>
</evidence>
<protein>
    <recommendedName>
        <fullName evidence="3">Phosphoribosylanthranilate isomerase</fullName>
    </recommendedName>
</protein>
<gene>
    <name evidence="1" type="ORF">UT75_C0007G0007</name>
</gene>
<reference evidence="1 2" key="1">
    <citation type="journal article" date="2015" name="Nature">
        <title>rRNA introns, odd ribosomes, and small enigmatic genomes across a large radiation of phyla.</title>
        <authorList>
            <person name="Brown C.T."/>
            <person name="Hug L.A."/>
            <person name="Thomas B.C."/>
            <person name="Sharon I."/>
            <person name="Castelle C.J."/>
            <person name="Singh A."/>
            <person name="Wilkins M.J."/>
            <person name="Williams K.H."/>
            <person name="Banfield J.F."/>
        </authorList>
    </citation>
    <scope>NUCLEOTIDE SEQUENCE [LARGE SCALE GENOMIC DNA]</scope>
</reference>
<dbReference type="Proteomes" id="UP000034072">
    <property type="component" value="Unassembled WGS sequence"/>
</dbReference>
<dbReference type="EMBL" id="LBXZ01000007">
    <property type="protein sequence ID" value="KKR40559.1"/>
    <property type="molecule type" value="Genomic_DNA"/>
</dbReference>
<proteinExistence type="predicted"/>
<name>A0A0G0QJL1_9BACT</name>